<dbReference type="PANTHER" id="PTHR33164:SF57">
    <property type="entry name" value="MARR-FAMILY TRANSCRIPTIONAL REGULATOR"/>
    <property type="match status" value="1"/>
</dbReference>
<evidence type="ECO:0000313" key="3">
    <source>
        <dbReference type="EMBL" id="MDT0416919.1"/>
    </source>
</evidence>
<dbReference type="AlphaFoldDB" id="A0ABD5E6E5"/>
<dbReference type="EMBL" id="JAVRER010000022">
    <property type="protein sequence ID" value="MDT0416919.1"/>
    <property type="molecule type" value="Genomic_DNA"/>
</dbReference>
<dbReference type="InterPro" id="IPR000835">
    <property type="entry name" value="HTH_MarR-typ"/>
</dbReference>
<evidence type="ECO:0000256" key="1">
    <source>
        <dbReference type="SAM" id="MobiDB-lite"/>
    </source>
</evidence>
<dbReference type="InterPro" id="IPR036388">
    <property type="entry name" value="WH-like_DNA-bd_sf"/>
</dbReference>
<dbReference type="Proteomes" id="UP001183607">
    <property type="component" value="Unassembled WGS sequence"/>
</dbReference>
<feature type="domain" description="HTH marR-type" evidence="2">
    <location>
        <begin position="30"/>
        <end position="170"/>
    </location>
</feature>
<dbReference type="PRINTS" id="PR00598">
    <property type="entry name" value="HTHMARR"/>
</dbReference>
<name>A0ABD5E6E5_9ACTN</name>
<dbReference type="Gene3D" id="1.10.10.10">
    <property type="entry name" value="Winged helix-like DNA-binding domain superfamily/Winged helix DNA-binding domain"/>
    <property type="match status" value="1"/>
</dbReference>
<dbReference type="InterPro" id="IPR039422">
    <property type="entry name" value="MarR/SlyA-like"/>
</dbReference>
<dbReference type="Pfam" id="PF01047">
    <property type="entry name" value="MarR"/>
    <property type="match status" value="1"/>
</dbReference>
<reference evidence="4" key="1">
    <citation type="submission" date="2023-07" db="EMBL/GenBank/DDBJ databases">
        <title>30 novel species of actinomycetes from the DSMZ collection.</title>
        <authorList>
            <person name="Nouioui I."/>
        </authorList>
    </citation>
    <scope>NUCLEOTIDE SEQUENCE [LARGE SCALE GENOMIC DNA]</scope>
    <source>
        <strain evidence="4">DSM 41982</strain>
    </source>
</reference>
<dbReference type="InterPro" id="IPR036390">
    <property type="entry name" value="WH_DNA-bd_sf"/>
</dbReference>
<dbReference type="SUPFAM" id="SSF46785">
    <property type="entry name" value="Winged helix' DNA-binding domain"/>
    <property type="match status" value="1"/>
</dbReference>
<comment type="caution">
    <text evidence="3">The sequence shown here is derived from an EMBL/GenBank/DDBJ whole genome shotgun (WGS) entry which is preliminary data.</text>
</comment>
<dbReference type="GO" id="GO:0006355">
    <property type="term" value="P:regulation of DNA-templated transcription"/>
    <property type="evidence" value="ECO:0007669"/>
    <property type="project" value="UniProtKB-ARBA"/>
</dbReference>
<protein>
    <submittedName>
        <fullName evidence="3">MarR family transcriptional regulator</fullName>
    </submittedName>
</protein>
<dbReference type="PANTHER" id="PTHR33164">
    <property type="entry name" value="TRANSCRIPTIONAL REGULATOR, MARR FAMILY"/>
    <property type="match status" value="1"/>
</dbReference>
<feature type="region of interest" description="Disordered" evidence="1">
    <location>
        <begin position="1"/>
        <end position="26"/>
    </location>
</feature>
<evidence type="ECO:0000313" key="4">
    <source>
        <dbReference type="Proteomes" id="UP001183607"/>
    </source>
</evidence>
<organism evidence="3 4">
    <name type="scientific">Streptomyces evansiae</name>
    <dbReference type="NCBI Taxonomy" id="3075535"/>
    <lineage>
        <taxon>Bacteria</taxon>
        <taxon>Bacillati</taxon>
        <taxon>Actinomycetota</taxon>
        <taxon>Actinomycetes</taxon>
        <taxon>Kitasatosporales</taxon>
        <taxon>Streptomycetaceae</taxon>
        <taxon>Streptomyces</taxon>
    </lineage>
</organism>
<gene>
    <name evidence="3" type="ORF">RM574_15610</name>
</gene>
<dbReference type="SMART" id="SM00347">
    <property type="entry name" value="HTH_MARR"/>
    <property type="match status" value="1"/>
</dbReference>
<sequence length="185" mass="20274">MEAIMTPESPGAPAATGTDRCAGPPQPDAISGFLSALPRFTQLNAAFTKGRLPERAAEASGLHLDKPAMGVLFSLRTADRALRIGEIAERMAVVGPHVTRHVQVLEKRGLVHRVTDPEDRRASLIELTPRGREGIERYGASLFSWFTDVLADWPAQDRSELTRLLTRLANDVTDRIARLDEEPEG</sequence>
<accession>A0ABD5E6E5</accession>
<proteinExistence type="predicted"/>
<evidence type="ECO:0000259" key="2">
    <source>
        <dbReference type="PROSITE" id="PS50995"/>
    </source>
</evidence>
<dbReference type="PROSITE" id="PS50995">
    <property type="entry name" value="HTH_MARR_2"/>
    <property type="match status" value="1"/>
</dbReference>